<feature type="region of interest" description="Disordered" evidence="3">
    <location>
        <begin position="1"/>
        <end position="33"/>
    </location>
</feature>
<feature type="domain" description="Aerobactin siderophore biosynthesis IucA/IucC-like C-terminal" evidence="5">
    <location>
        <begin position="458"/>
        <end position="606"/>
    </location>
</feature>
<comment type="pathway">
    <text evidence="1">Siderophore biosynthesis.</text>
</comment>
<evidence type="ECO:0000256" key="2">
    <source>
        <dbReference type="ARBA" id="ARBA00007832"/>
    </source>
</evidence>
<keyword evidence="7" id="KW-1185">Reference proteome</keyword>
<accession>A0A4R4YUM6</accession>
<comment type="similarity">
    <text evidence="2">Belongs to the IucA/IucC family.</text>
</comment>
<dbReference type="EMBL" id="SMKW01000031">
    <property type="protein sequence ID" value="TDD48164.1"/>
    <property type="molecule type" value="Genomic_DNA"/>
</dbReference>
<dbReference type="Pfam" id="PF06276">
    <property type="entry name" value="FhuF"/>
    <property type="match status" value="1"/>
</dbReference>
<dbReference type="PANTHER" id="PTHR34384:SF5">
    <property type="entry name" value="L-2,3-DIAMINOPROPANOATE--CITRATE LIGASE"/>
    <property type="match status" value="1"/>
</dbReference>
<protein>
    <submittedName>
        <fullName evidence="6">IucA/IucC family siderophore biosynthesis protein</fullName>
    </submittedName>
</protein>
<feature type="domain" description="Aerobactin siderophore biosynthesis IucA/IucC N-terminal" evidence="4">
    <location>
        <begin position="207"/>
        <end position="430"/>
    </location>
</feature>
<dbReference type="AlphaFoldDB" id="A0A4R4YUM6"/>
<dbReference type="Proteomes" id="UP000294947">
    <property type="component" value="Unassembled WGS sequence"/>
</dbReference>
<dbReference type="Gene3D" id="6.10.250.3370">
    <property type="match status" value="1"/>
</dbReference>
<dbReference type="PANTHER" id="PTHR34384">
    <property type="entry name" value="L-2,3-DIAMINOPROPANOATE--CITRATE LIGASE"/>
    <property type="match status" value="1"/>
</dbReference>
<dbReference type="GO" id="GO:0019290">
    <property type="term" value="P:siderophore biosynthetic process"/>
    <property type="evidence" value="ECO:0007669"/>
    <property type="project" value="InterPro"/>
</dbReference>
<dbReference type="Pfam" id="PF04183">
    <property type="entry name" value="IucA_IucC"/>
    <property type="match status" value="1"/>
</dbReference>
<evidence type="ECO:0000313" key="6">
    <source>
        <dbReference type="EMBL" id="TDD48164.1"/>
    </source>
</evidence>
<gene>
    <name evidence="6" type="ORF">E1288_23025</name>
</gene>
<comment type="caution">
    <text evidence="6">The sequence shown here is derived from an EMBL/GenBank/DDBJ whole genome shotgun (WGS) entry which is preliminary data.</text>
</comment>
<dbReference type="OrthoDB" id="495728at2"/>
<evidence type="ECO:0000256" key="1">
    <source>
        <dbReference type="ARBA" id="ARBA00004924"/>
    </source>
</evidence>
<evidence type="ECO:0000259" key="4">
    <source>
        <dbReference type="Pfam" id="PF04183"/>
    </source>
</evidence>
<reference evidence="6 7" key="1">
    <citation type="submission" date="2019-03" db="EMBL/GenBank/DDBJ databases">
        <title>Draft genome sequences of novel Actinobacteria.</title>
        <authorList>
            <person name="Sahin N."/>
            <person name="Ay H."/>
            <person name="Saygin H."/>
        </authorList>
    </citation>
    <scope>NUCLEOTIDE SEQUENCE [LARGE SCALE GENOMIC DNA]</scope>
    <source>
        <strain evidence="6 7">7K502</strain>
    </source>
</reference>
<dbReference type="Gene3D" id="1.10.510.40">
    <property type="match status" value="1"/>
</dbReference>
<sequence>MVRHRLRLQHRVARPRPGARTARGRGLGGPAAARGGVLPDRCAAGSGRAAGRGGSSEIRCGIRPAVWNSRKGVAVNEVLARAAARQRLLNALVREIGGEVGPEALRVPLRSADGVLRTEVRYRSEAGHHAYGPEVFRELADGSLVPVDHEELVSLIAGELTQHGVETPPGAAEKFCRQVANSVARAARYLAREQRPSPVSPAEITRDAEQSLLLGHPFHPTPKSAEGFSDDELARYGPELGARFQLHHWAVAPDLLLEDRVADGPWIPAEVEEKSRAALGTDQSDYELLPVHPWQADYLQRQPQVAALVDAGRIVPLGPLGEEVYATSSVRTVCAPGFATAWKLPLHVRITNFVRNNPVEHLRRAADAGRLLCDAASRWRHEGFEVLPETGYRTVDPGAVGDLAADFAVLFRRNPLAGSEVAPRVLAALLEDRLDGRAPALVDLVAKAGPLSPEHVADWLREYLRISLGPLLAVFTDHGISFEAHVQNTLLHVEDGWPRWFFVRDMEGTSASRDRVRAGIVPPDSPVLYDDAEAWMRLRYHFVTNHLGHLVAVLGRFTPAGERLLWSVVRDFLRQCPGRYAAELLEAPVLPAKANLLSRFAERGERPLFVDVPNPIHEVS</sequence>
<evidence type="ECO:0000313" key="7">
    <source>
        <dbReference type="Proteomes" id="UP000294947"/>
    </source>
</evidence>
<proteinExistence type="inferred from homology"/>
<evidence type="ECO:0000256" key="3">
    <source>
        <dbReference type="SAM" id="MobiDB-lite"/>
    </source>
</evidence>
<feature type="compositionally biased region" description="Basic residues" evidence="3">
    <location>
        <begin position="1"/>
        <end position="14"/>
    </location>
</feature>
<evidence type="ECO:0000259" key="5">
    <source>
        <dbReference type="Pfam" id="PF06276"/>
    </source>
</evidence>
<dbReference type="GO" id="GO:0016881">
    <property type="term" value="F:acid-amino acid ligase activity"/>
    <property type="evidence" value="ECO:0007669"/>
    <property type="project" value="UniProtKB-ARBA"/>
</dbReference>
<name>A0A4R4YUM6_9PSEU</name>
<dbReference type="InterPro" id="IPR022770">
    <property type="entry name" value="IucA/IucC-like_C"/>
</dbReference>
<organism evidence="6 7">
    <name type="scientific">Saccharopolyspora elongata</name>
    <dbReference type="NCBI Taxonomy" id="2530387"/>
    <lineage>
        <taxon>Bacteria</taxon>
        <taxon>Bacillati</taxon>
        <taxon>Actinomycetota</taxon>
        <taxon>Actinomycetes</taxon>
        <taxon>Pseudonocardiales</taxon>
        <taxon>Pseudonocardiaceae</taxon>
        <taxon>Saccharopolyspora</taxon>
    </lineage>
</organism>
<dbReference type="InterPro" id="IPR007310">
    <property type="entry name" value="Aerobactin_biosyn_IucA/IucC_N"/>
</dbReference>
<dbReference type="InterPro" id="IPR037455">
    <property type="entry name" value="LucA/IucC-like"/>
</dbReference>